<name>A0A0E9VCI6_ANGAN</name>
<dbReference type="EMBL" id="GBXM01033659">
    <property type="protein sequence ID" value="JAH74918.1"/>
    <property type="molecule type" value="Transcribed_RNA"/>
</dbReference>
<dbReference type="AlphaFoldDB" id="A0A0E9VCI6"/>
<feature type="region of interest" description="Disordered" evidence="1">
    <location>
        <begin position="1"/>
        <end position="37"/>
    </location>
</feature>
<accession>A0A0E9VCI6</accession>
<protein>
    <submittedName>
        <fullName evidence="2">Uncharacterized protein</fullName>
    </submittedName>
</protein>
<organism evidence="2">
    <name type="scientific">Anguilla anguilla</name>
    <name type="common">European freshwater eel</name>
    <name type="synonym">Muraena anguilla</name>
    <dbReference type="NCBI Taxonomy" id="7936"/>
    <lineage>
        <taxon>Eukaryota</taxon>
        <taxon>Metazoa</taxon>
        <taxon>Chordata</taxon>
        <taxon>Craniata</taxon>
        <taxon>Vertebrata</taxon>
        <taxon>Euteleostomi</taxon>
        <taxon>Actinopterygii</taxon>
        <taxon>Neopterygii</taxon>
        <taxon>Teleostei</taxon>
        <taxon>Anguilliformes</taxon>
        <taxon>Anguillidae</taxon>
        <taxon>Anguilla</taxon>
    </lineage>
</organism>
<sequence>MKSSRTSTCPRTLSSATGDEPHNSSRPSVLCSEPSEHLKTELKPARGHGSDLLLNCLIAVSKSLMLM</sequence>
<evidence type="ECO:0000256" key="1">
    <source>
        <dbReference type="SAM" id="MobiDB-lite"/>
    </source>
</evidence>
<reference evidence="2" key="2">
    <citation type="journal article" date="2015" name="Fish Shellfish Immunol.">
        <title>Early steps in the European eel (Anguilla anguilla)-Vibrio vulnificus interaction in the gills: Role of the RtxA13 toxin.</title>
        <authorList>
            <person name="Callol A."/>
            <person name="Pajuelo D."/>
            <person name="Ebbesson L."/>
            <person name="Teles M."/>
            <person name="MacKenzie S."/>
            <person name="Amaro C."/>
        </authorList>
    </citation>
    <scope>NUCLEOTIDE SEQUENCE</scope>
</reference>
<reference evidence="2" key="1">
    <citation type="submission" date="2014-11" db="EMBL/GenBank/DDBJ databases">
        <authorList>
            <person name="Amaro Gonzalez C."/>
        </authorList>
    </citation>
    <scope>NUCLEOTIDE SEQUENCE</scope>
</reference>
<evidence type="ECO:0000313" key="2">
    <source>
        <dbReference type="EMBL" id="JAH74918.1"/>
    </source>
</evidence>
<feature type="compositionally biased region" description="Polar residues" evidence="1">
    <location>
        <begin position="1"/>
        <end position="17"/>
    </location>
</feature>
<proteinExistence type="predicted"/>